<keyword evidence="5 11" id="KW-1133">Transmembrane helix</keyword>
<evidence type="ECO:0000256" key="1">
    <source>
        <dbReference type="ARBA" id="ARBA00004141"/>
    </source>
</evidence>
<dbReference type="Proteomes" id="UP000265140">
    <property type="component" value="Chromosome 12"/>
</dbReference>
<feature type="transmembrane region" description="Helical" evidence="11">
    <location>
        <begin position="222"/>
        <end position="247"/>
    </location>
</feature>
<dbReference type="GO" id="GO:0005247">
    <property type="term" value="F:voltage-gated chloride channel activity"/>
    <property type="evidence" value="ECO:0007669"/>
    <property type="project" value="TreeGrafter"/>
</dbReference>
<dbReference type="Pfam" id="PF00654">
    <property type="entry name" value="Voltage_CLC"/>
    <property type="match status" value="1"/>
</dbReference>
<keyword evidence="7" id="KW-0129">CBS domain</keyword>
<evidence type="ECO:0000256" key="11">
    <source>
        <dbReference type="SAM" id="Phobius"/>
    </source>
</evidence>
<dbReference type="GeneID" id="105013701"/>
<keyword evidence="9" id="KW-0407">Ion channel</keyword>
<name>A0A3P8YHS3_ESOLU</name>
<dbReference type="GO" id="GO:0034707">
    <property type="term" value="C:chloride channel complex"/>
    <property type="evidence" value="ECO:0007669"/>
    <property type="project" value="UniProtKB-KW"/>
</dbReference>
<reference evidence="12" key="4">
    <citation type="submission" date="2025-09" db="UniProtKB">
        <authorList>
            <consortium name="Ensembl"/>
        </authorList>
    </citation>
    <scope>IDENTIFICATION</scope>
</reference>
<dbReference type="InterPro" id="IPR014743">
    <property type="entry name" value="Cl-channel_core"/>
</dbReference>
<dbReference type="Gene3D" id="1.10.3080.10">
    <property type="entry name" value="Clc chloride channel"/>
    <property type="match status" value="1"/>
</dbReference>
<dbReference type="PRINTS" id="PR00762">
    <property type="entry name" value="CLCHANNEL"/>
</dbReference>
<organism evidence="12 13">
    <name type="scientific">Esox lucius</name>
    <name type="common">Northern pike</name>
    <dbReference type="NCBI Taxonomy" id="8010"/>
    <lineage>
        <taxon>Eukaryota</taxon>
        <taxon>Metazoa</taxon>
        <taxon>Chordata</taxon>
        <taxon>Craniata</taxon>
        <taxon>Vertebrata</taxon>
        <taxon>Euteleostomi</taxon>
        <taxon>Actinopterygii</taxon>
        <taxon>Neopterygii</taxon>
        <taxon>Teleostei</taxon>
        <taxon>Protacanthopterygii</taxon>
        <taxon>Esociformes</taxon>
        <taxon>Esocidae</taxon>
        <taxon>Esox</taxon>
    </lineage>
</organism>
<keyword evidence="9" id="KW-0869">Chloride channel</keyword>
<comment type="subcellular location">
    <subcellularLocation>
        <location evidence="1">Membrane</location>
        <topology evidence="1">Multi-pass membrane protein</topology>
    </subcellularLocation>
</comment>
<keyword evidence="2" id="KW-0813">Transport</keyword>
<dbReference type="InterPro" id="IPR046342">
    <property type="entry name" value="CBS_dom_sf"/>
</dbReference>
<reference evidence="12" key="3">
    <citation type="submission" date="2025-08" db="UniProtKB">
        <authorList>
            <consortium name="Ensembl"/>
        </authorList>
    </citation>
    <scope>IDENTIFICATION</scope>
</reference>
<evidence type="ECO:0000256" key="5">
    <source>
        <dbReference type="ARBA" id="ARBA00022989"/>
    </source>
</evidence>
<feature type="transmembrane region" description="Helical" evidence="11">
    <location>
        <begin position="72"/>
        <end position="93"/>
    </location>
</feature>
<keyword evidence="13" id="KW-1185">Reference proteome</keyword>
<keyword evidence="3 11" id="KW-0812">Transmembrane</keyword>
<dbReference type="AlphaFoldDB" id="A0A3P8YHS3"/>
<dbReference type="OMA" id="EVCCIHP"/>
<dbReference type="Bgee" id="ENSELUG00000015988">
    <property type="expression patterns" value="Expressed in mesonephros and 5 other cell types or tissues"/>
</dbReference>
<feature type="transmembrane region" description="Helical" evidence="11">
    <location>
        <begin position="429"/>
        <end position="451"/>
    </location>
</feature>
<feature type="transmembrane region" description="Helical" evidence="11">
    <location>
        <begin position="300"/>
        <end position="325"/>
    </location>
</feature>
<dbReference type="PANTHER" id="PTHR45720:SF3">
    <property type="entry name" value="CHLORIDE CHANNEL PROTEIN CLC-KB"/>
    <property type="match status" value="1"/>
</dbReference>
<evidence type="ECO:0008006" key="14">
    <source>
        <dbReference type="Google" id="ProtNLM"/>
    </source>
</evidence>
<reference evidence="13" key="1">
    <citation type="journal article" date="2014" name="PLoS ONE">
        <title>The genome and linkage map of the northern pike (Esox lucius): conserved synteny revealed between the salmonid sister group and the Neoteleostei.</title>
        <authorList>
            <person name="Rondeau E.B."/>
            <person name="Minkley D.R."/>
            <person name="Leong J.S."/>
            <person name="Messmer A.M."/>
            <person name="Jantzen J.R."/>
            <person name="von Schalburg K.R."/>
            <person name="Lemon C."/>
            <person name="Bird N.H."/>
            <person name="Koop B.F."/>
        </authorList>
    </citation>
    <scope>NUCLEOTIDE SEQUENCE</scope>
</reference>
<dbReference type="InterPro" id="IPR001807">
    <property type="entry name" value="ClC"/>
</dbReference>
<feature type="transmembrane region" description="Helical" evidence="11">
    <location>
        <begin position="259"/>
        <end position="280"/>
    </location>
</feature>
<evidence type="ECO:0000256" key="4">
    <source>
        <dbReference type="ARBA" id="ARBA00022737"/>
    </source>
</evidence>
<dbReference type="SUPFAM" id="SSF54631">
    <property type="entry name" value="CBS-domain pair"/>
    <property type="match status" value="1"/>
</dbReference>
<reference evidence="12" key="2">
    <citation type="submission" date="2020-02" db="EMBL/GenBank/DDBJ databases">
        <title>Esox lucius (northern pike) genome, fEsoLuc1, primary haplotype.</title>
        <authorList>
            <person name="Myers G."/>
            <person name="Karagic N."/>
            <person name="Meyer A."/>
            <person name="Pippel M."/>
            <person name="Reichard M."/>
            <person name="Winkler S."/>
            <person name="Tracey A."/>
            <person name="Sims Y."/>
            <person name="Howe K."/>
            <person name="Rhie A."/>
            <person name="Formenti G."/>
            <person name="Durbin R."/>
            <person name="Fedrigo O."/>
            <person name="Jarvis E.D."/>
        </authorList>
    </citation>
    <scope>NUCLEOTIDE SEQUENCE [LARGE SCALE GENOMIC DNA]</scope>
</reference>
<dbReference type="GeneTree" id="ENSGT00940000164106"/>
<keyword evidence="6" id="KW-0406">Ion transport</keyword>
<evidence type="ECO:0000256" key="7">
    <source>
        <dbReference type="ARBA" id="ARBA00023122"/>
    </source>
</evidence>
<evidence type="ECO:0000256" key="8">
    <source>
        <dbReference type="ARBA" id="ARBA00023136"/>
    </source>
</evidence>
<sequence length="697" mass="76440">MDCSQLTNTAKVSVGYKKDGAVQNQKDISVEEKERLVILTNEQPWKPWQRSRFWVKECLVKVRCVMGSLMEMEWYCFAALGVLTAFLSFLMDLSVEKLLRAHQWLFSQLEGHSLLQFLSWTLYPVSLCTLSTTFSQSVSPFSAGSGVPEVRTMLSGVDMPHYLSLTNLFAKYVGLICTLAAGRTVFLGKVGPFVHLSTMVGGYLNRLCTVLRGEREEKTEGAMLVVAAAVGVASCFGAPVSGVLFSVEVMCSHFALRDYCPCFFAAACGALTFRMLSVWSSDQETLQALFQTNFSDDLPFYPVEILVFTILGILCGACSCVYLFCHRWILQFIKTNKILVKMLSTEKALYSAILVFLLASLTFPLSAGQYMASNLTMKQLLSSLLENRQWTSTAKNASAVLQPQLCPWSEWCPSGNPCLTLGFFLVMKLWMLVLACTLPLPAGYFMPVFIYGAALGRLVGEALAYVSLNGIYSDQDKNQINPGGYALAGAAAFSGAVTHTLSPALLALELTGQSTHATPILLATLVANALARSGQRPSFYDALSISKKLPHLPSLLLVCPKLFSVALGKVLNSTGPVLEWAAGPMEVQQVLNTSTQTQIPVVETLGSKILLGTINRSDLQTFLFHNHNMILKKQLGDICPIQPVSVQISPDTTVQEAHRVLSVLCGQSLFVTEKGRLCGVVTWPEMKRMMEDLTNDL</sequence>
<keyword evidence="8 11" id="KW-0472">Membrane</keyword>
<protein>
    <recommendedName>
        <fullName evidence="14">Chloride channel protein</fullName>
    </recommendedName>
</protein>
<dbReference type="OrthoDB" id="4564at2759"/>
<keyword evidence="10" id="KW-0868">Chloride</keyword>
<dbReference type="FunFam" id="1.10.3080.10:FF:000012">
    <property type="entry name" value="Chloride channel K"/>
    <property type="match status" value="1"/>
</dbReference>
<keyword evidence="4" id="KW-0677">Repeat</keyword>
<dbReference type="InterPro" id="IPR050970">
    <property type="entry name" value="Cl_channel_volt-gated"/>
</dbReference>
<dbReference type="CDD" id="cd03683">
    <property type="entry name" value="ClC_1_like"/>
    <property type="match status" value="1"/>
</dbReference>
<dbReference type="Ensembl" id="ENSELUT00000025417.3">
    <property type="protein sequence ID" value="ENSELUP00000016147.2"/>
    <property type="gene ID" value="ENSELUG00000015988.3"/>
</dbReference>
<feature type="transmembrane region" description="Helical" evidence="11">
    <location>
        <begin position="348"/>
        <end position="372"/>
    </location>
</feature>
<dbReference type="KEGG" id="els:105013701"/>
<accession>A0A3P8YHS3</accession>
<evidence type="ECO:0000256" key="3">
    <source>
        <dbReference type="ARBA" id="ARBA00022692"/>
    </source>
</evidence>
<evidence type="ECO:0000256" key="2">
    <source>
        <dbReference type="ARBA" id="ARBA00022448"/>
    </source>
</evidence>
<dbReference type="Gene3D" id="3.10.580.10">
    <property type="entry name" value="CBS-domain"/>
    <property type="match status" value="1"/>
</dbReference>
<evidence type="ECO:0000256" key="6">
    <source>
        <dbReference type="ARBA" id="ARBA00023065"/>
    </source>
</evidence>
<evidence type="ECO:0000256" key="10">
    <source>
        <dbReference type="ARBA" id="ARBA00023214"/>
    </source>
</evidence>
<evidence type="ECO:0000313" key="13">
    <source>
        <dbReference type="Proteomes" id="UP000265140"/>
    </source>
</evidence>
<dbReference type="PANTHER" id="PTHR45720">
    <property type="entry name" value="CHLORIDE CHANNEL PROTEIN 2"/>
    <property type="match status" value="1"/>
</dbReference>
<dbReference type="RefSeq" id="XP_010873717.2">
    <property type="nucleotide sequence ID" value="XM_010875415.2"/>
</dbReference>
<evidence type="ECO:0000256" key="9">
    <source>
        <dbReference type="ARBA" id="ARBA00023173"/>
    </source>
</evidence>
<dbReference type="SUPFAM" id="SSF81340">
    <property type="entry name" value="Clc chloride channel"/>
    <property type="match status" value="1"/>
</dbReference>
<dbReference type="CTD" id="393353"/>
<dbReference type="GO" id="GO:0005886">
    <property type="term" value="C:plasma membrane"/>
    <property type="evidence" value="ECO:0007669"/>
    <property type="project" value="TreeGrafter"/>
</dbReference>
<evidence type="ECO:0000313" key="12">
    <source>
        <dbReference type="Ensembl" id="ENSELUP00000016147.2"/>
    </source>
</evidence>
<proteinExistence type="predicted"/>
<dbReference type="InParanoid" id="A0A3P8YHS3"/>